<evidence type="ECO:0000313" key="1">
    <source>
        <dbReference type="EMBL" id="KAK1335151.1"/>
    </source>
</evidence>
<dbReference type="Proteomes" id="UP001177744">
    <property type="component" value="Unassembled WGS sequence"/>
</dbReference>
<organism evidence="1 2">
    <name type="scientific">Cnephaeus nilssonii</name>
    <name type="common">Northern bat</name>
    <name type="synonym">Eptesicus nilssonii</name>
    <dbReference type="NCBI Taxonomy" id="3371016"/>
    <lineage>
        <taxon>Eukaryota</taxon>
        <taxon>Metazoa</taxon>
        <taxon>Chordata</taxon>
        <taxon>Craniata</taxon>
        <taxon>Vertebrata</taxon>
        <taxon>Euteleostomi</taxon>
        <taxon>Mammalia</taxon>
        <taxon>Eutheria</taxon>
        <taxon>Laurasiatheria</taxon>
        <taxon>Chiroptera</taxon>
        <taxon>Yangochiroptera</taxon>
        <taxon>Vespertilionidae</taxon>
        <taxon>Cnephaeus</taxon>
    </lineage>
</organism>
<keyword evidence="2" id="KW-1185">Reference proteome</keyword>
<comment type="caution">
    <text evidence="1">The sequence shown here is derived from an EMBL/GenBank/DDBJ whole genome shotgun (WGS) entry which is preliminary data.</text>
</comment>
<proteinExistence type="predicted"/>
<reference evidence="1" key="1">
    <citation type="submission" date="2023-06" db="EMBL/GenBank/DDBJ databases">
        <title>Reference genome for the Northern bat (Eptesicus nilssonii), a most northern bat species.</title>
        <authorList>
            <person name="Laine V.N."/>
            <person name="Pulliainen A.T."/>
            <person name="Lilley T.M."/>
        </authorList>
    </citation>
    <scope>NUCLEOTIDE SEQUENCE</scope>
    <source>
        <strain evidence="1">BLF_Eptnil</strain>
        <tissue evidence="1">Kidney</tissue>
    </source>
</reference>
<accession>A0AA40HQR1</accession>
<evidence type="ECO:0000313" key="2">
    <source>
        <dbReference type="Proteomes" id="UP001177744"/>
    </source>
</evidence>
<dbReference type="AlphaFoldDB" id="A0AA40HQR1"/>
<sequence>MKALTQLPQTSTWCTMI</sequence>
<dbReference type="EMBL" id="JAULJE010000014">
    <property type="protein sequence ID" value="KAK1335151.1"/>
    <property type="molecule type" value="Genomic_DNA"/>
</dbReference>
<protein>
    <submittedName>
        <fullName evidence="1">Uncharacterized protein</fullName>
    </submittedName>
</protein>
<name>A0AA40HQR1_CNENI</name>
<gene>
    <name evidence="1" type="ORF">QTO34_004731</name>
</gene>